<name>A0A9K3Q206_9STRA</name>
<reference evidence="1" key="2">
    <citation type="submission" date="2021-04" db="EMBL/GenBank/DDBJ databases">
        <authorList>
            <person name="Podell S."/>
        </authorList>
    </citation>
    <scope>NUCLEOTIDE SEQUENCE</scope>
    <source>
        <strain evidence="1">Hildebrandi</strain>
    </source>
</reference>
<evidence type="ECO:0000313" key="2">
    <source>
        <dbReference type="Proteomes" id="UP000693970"/>
    </source>
</evidence>
<reference evidence="1" key="1">
    <citation type="journal article" date="2021" name="Sci. Rep.">
        <title>Diploid genomic architecture of Nitzschia inconspicua, an elite biomass production diatom.</title>
        <authorList>
            <person name="Oliver A."/>
            <person name="Podell S."/>
            <person name="Pinowska A."/>
            <person name="Traller J.C."/>
            <person name="Smith S.R."/>
            <person name="McClure R."/>
            <person name="Beliaev A."/>
            <person name="Bohutskyi P."/>
            <person name="Hill E.A."/>
            <person name="Rabines A."/>
            <person name="Zheng H."/>
            <person name="Allen L.Z."/>
            <person name="Kuo A."/>
            <person name="Grigoriev I.V."/>
            <person name="Allen A.E."/>
            <person name="Hazlebeck D."/>
            <person name="Allen E.E."/>
        </authorList>
    </citation>
    <scope>NUCLEOTIDE SEQUENCE</scope>
    <source>
        <strain evidence="1">Hildebrandi</strain>
    </source>
</reference>
<dbReference type="EMBL" id="JAGRRH010000006">
    <property type="protein sequence ID" value="KAG7368036.1"/>
    <property type="molecule type" value="Genomic_DNA"/>
</dbReference>
<gene>
    <name evidence="1" type="ORF">IV203_030779</name>
</gene>
<protein>
    <submittedName>
        <fullName evidence="1">Uncharacterized protein</fullName>
    </submittedName>
</protein>
<keyword evidence="2" id="KW-1185">Reference proteome</keyword>
<sequence>MFGVLYDHRLVCFKPVFKVSDIGLYAEVSSLHCGVKIMSLGVEEALGLEVVEGSNVPVNLFEPSLGLVIIDFSMPGFISDFPFLVAVFPHEADDATGPRATMVLVLDLDDVVLEFLQLEGWSHPIVV</sequence>
<proteinExistence type="predicted"/>
<organism evidence="1 2">
    <name type="scientific">Nitzschia inconspicua</name>
    <dbReference type="NCBI Taxonomy" id="303405"/>
    <lineage>
        <taxon>Eukaryota</taxon>
        <taxon>Sar</taxon>
        <taxon>Stramenopiles</taxon>
        <taxon>Ochrophyta</taxon>
        <taxon>Bacillariophyta</taxon>
        <taxon>Bacillariophyceae</taxon>
        <taxon>Bacillariophycidae</taxon>
        <taxon>Bacillariales</taxon>
        <taxon>Bacillariaceae</taxon>
        <taxon>Nitzschia</taxon>
    </lineage>
</organism>
<evidence type="ECO:0000313" key="1">
    <source>
        <dbReference type="EMBL" id="KAG7368036.1"/>
    </source>
</evidence>
<dbReference type="Proteomes" id="UP000693970">
    <property type="component" value="Unassembled WGS sequence"/>
</dbReference>
<comment type="caution">
    <text evidence="1">The sequence shown here is derived from an EMBL/GenBank/DDBJ whole genome shotgun (WGS) entry which is preliminary data.</text>
</comment>
<dbReference type="AlphaFoldDB" id="A0A9K3Q206"/>
<accession>A0A9K3Q206</accession>